<dbReference type="InterPro" id="IPR008952">
    <property type="entry name" value="Tetraspanin_EC2_sf"/>
</dbReference>
<gene>
    <name evidence="6" type="ORF">TCAL_13684</name>
</gene>
<dbReference type="AlphaFoldDB" id="A0A553NZ57"/>
<evidence type="ECO:0000256" key="3">
    <source>
        <dbReference type="ARBA" id="ARBA00022989"/>
    </source>
</evidence>
<keyword evidence="3 5" id="KW-1133">Transmembrane helix</keyword>
<dbReference type="PRINTS" id="PR00259">
    <property type="entry name" value="TMFOUR"/>
</dbReference>
<proteinExistence type="predicted"/>
<protein>
    <submittedName>
        <fullName evidence="6">Uncharacterized protein</fullName>
    </submittedName>
</protein>
<accession>A0A553NZ57</accession>
<keyword evidence="4 5" id="KW-0472">Membrane</keyword>
<dbReference type="SUPFAM" id="SSF48652">
    <property type="entry name" value="Tetraspanin"/>
    <property type="match status" value="1"/>
</dbReference>
<dbReference type="STRING" id="6832.A0A553NZ57"/>
<reference evidence="6 7" key="1">
    <citation type="journal article" date="2018" name="Nat. Ecol. Evol.">
        <title>Genomic signatures of mitonuclear coevolution across populations of Tigriopus californicus.</title>
        <authorList>
            <person name="Barreto F.S."/>
            <person name="Watson E.T."/>
            <person name="Lima T.G."/>
            <person name="Willett C.S."/>
            <person name="Edmands S."/>
            <person name="Li W."/>
            <person name="Burton R.S."/>
        </authorList>
    </citation>
    <scope>NUCLEOTIDE SEQUENCE [LARGE SCALE GENOMIC DNA]</scope>
    <source>
        <strain evidence="6 7">San Diego</strain>
    </source>
</reference>
<evidence type="ECO:0000313" key="7">
    <source>
        <dbReference type="Proteomes" id="UP000318571"/>
    </source>
</evidence>
<dbReference type="PANTHER" id="PTHR19282:SF544">
    <property type="entry name" value="TETRASPANIN"/>
    <property type="match status" value="1"/>
</dbReference>
<sequence>MGESKYSYHNPNGFPETTDRGCCSIPCLKFSLILFNVILFVSGLILGGVGLWTILDKHTALLWLSSGIYDLIGHVLMIAGLIVLMTTILGCCGIMKTSRSMVLTYSIVLVIIFLIEIGAGVLAYMYRRQLSTELADNLSEKFNSRYGVDNDTTEAVDHLQISLECCGVHDFMDWQNSAWFELPQRRNNKVPDSCCISPGRYCGVRDHPSNIRYTGCVDQVGQIAGDHLMIVGTVAFGLGVLQLLGTLLILISLPTGSVKLNNSNFERSRLATPTTELLENGFFTLKRMQSKRSGCHSTFSWVKRPNIFI</sequence>
<dbReference type="EMBL" id="VCGU01000009">
    <property type="protein sequence ID" value="TRY70724.1"/>
    <property type="molecule type" value="Genomic_DNA"/>
</dbReference>
<keyword evidence="7" id="KW-1185">Reference proteome</keyword>
<dbReference type="InterPro" id="IPR018499">
    <property type="entry name" value="Tetraspanin/Peripherin"/>
</dbReference>
<feature type="transmembrane region" description="Helical" evidence="5">
    <location>
        <begin position="228"/>
        <end position="251"/>
    </location>
</feature>
<comment type="subcellular location">
    <subcellularLocation>
        <location evidence="1">Membrane</location>
        <topology evidence="1">Multi-pass membrane protein</topology>
    </subcellularLocation>
</comment>
<name>A0A553NZ57_TIGCA</name>
<dbReference type="OMA" id="CDDLYTI"/>
<dbReference type="CDD" id="cd03155">
    <property type="entry name" value="CD151_like_LEL"/>
    <property type="match status" value="1"/>
</dbReference>
<feature type="transmembrane region" description="Helical" evidence="5">
    <location>
        <begin position="102"/>
        <end position="126"/>
    </location>
</feature>
<comment type="caution">
    <text evidence="6">The sequence shown here is derived from an EMBL/GenBank/DDBJ whole genome shotgun (WGS) entry which is preliminary data.</text>
</comment>
<feature type="transmembrane region" description="Helical" evidence="5">
    <location>
        <begin position="33"/>
        <end position="55"/>
    </location>
</feature>
<dbReference type="PANTHER" id="PTHR19282">
    <property type="entry name" value="TETRASPANIN"/>
    <property type="match status" value="1"/>
</dbReference>
<evidence type="ECO:0000313" key="6">
    <source>
        <dbReference type="EMBL" id="TRY70724.1"/>
    </source>
</evidence>
<evidence type="ECO:0000256" key="4">
    <source>
        <dbReference type="ARBA" id="ARBA00023136"/>
    </source>
</evidence>
<evidence type="ECO:0000256" key="1">
    <source>
        <dbReference type="ARBA" id="ARBA00004141"/>
    </source>
</evidence>
<evidence type="ECO:0000256" key="5">
    <source>
        <dbReference type="SAM" id="Phobius"/>
    </source>
</evidence>
<organism evidence="6 7">
    <name type="scientific">Tigriopus californicus</name>
    <name type="common">Marine copepod</name>
    <dbReference type="NCBI Taxonomy" id="6832"/>
    <lineage>
        <taxon>Eukaryota</taxon>
        <taxon>Metazoa</taxon>
        <taxon>Ecdysozoa</taxon>
        <taxon>Arthropoda</taxon>
        <taxon>Crustacea</taxon>
        <taxon>Multicrustacea</taxon>
        <taxon>Hexanauplia</taxon>
        <taxon>Copepoda</taxon>
        <taxon>Harpacticoida</taxon>
        <taxon>Harpacticidae</taxon>
        <taxon>Tigriopus</taxon>
    </lineage>
</organism>
<dbReference type="Proteomes" id="UP000318571">
    <property type="component" value="Chromosome 9"/>
</dbReference>
<dbReference type="Pfam" id="PF00335">
    <property type="entry name" value="Tetraspanin"/>
    <property type="match status" value="1"/>
</dbReference>
<dbReference type="GO" id="GO:0005886">
    <property type="term" value="C:plasma membrane"/>
    <property type="evidence" value="ECO:0007669"/>
    <property type="project" value="TreeGrafter"/>
</dbReference>
<keyword evidence="2 5" id="KW-0812">Transmembrane</keyword>
<dbReference type="Gene3D" id="1.10.1450.10">
    <property type="entry name" value="Tetraspanin"/>
    <property type="match status" value="1"/>
</dbReference>
<feature type="transmembrane region" description="Helical" evidence="5">
    <location>
        <begin position="75"/>
        <end position="95"/>
    </location>
</feature>
<evidence type="ECO:0000256" key="2">
    <source>
        <dbReference type="ARBA" id="ARBA00022692"/>
    </source>
</evidence>